<proteinExistence type="predicted"/>
<evidence type="ECO:0000313" key="1">
    <source>
        <dbReference type="EMBL" id="GMR52320.1"/>
    </source>
</evidence>
<feature type="non-terminal residue" evidence="1">
    <location>
        <position position="77"/>
    </location>
</feature>
<dbReference type="AlphaFoldDB" id="A0AAN5I5P9"/>
<protein>
    <submittedName>
        <fullName evidence="1">Uncharacterized protein</fullName>
    </submittedName>
</protein>
<gene>
    <name evidence="1" type="ORF">PMAYCL1PPCAC_22515</name>
</gene>
<dbReference type="EMBL" id="BTRK01000005">
    <property type="protein sequence ID" value="GMR52320.1"/>
    <property type="molecule type" value="Genomic_DNA"/>
</dbReference>
<accession>A0AAN5I5P9</accession>
<reference evidence="2" key="1">
    <citation type="submission" date="2022-10" db="EMBL/GenBank/DDBJ databases">
        <title>Genome assembly of Pristionchus species.</title>
        <authorList>
            <person name="Yoshida K."/>
            <person name="Sommer R.J."/>
        </authorList>
    </citation>
    <scope>NUCLEOTIDE SEQUENCE [LARGE SCALE GENOMIC DNA]</scope>
    <source>
        <strain evidence="2">RS5460</strain>
    </source>
</reference>
<evidence type="ECO:0000313" key="2">
    <source>
        <dbReference type="Proteomes" id="UP001328107"/>
    </source>
</evidence>
<sequence>MITIEQTRYHSTYIDSSLRDNKTRYTIPIFYKIDESSITIKVARTSLFLIDGELDHLYFAFYQDSIVPRREISKSER</sequence>
<comment type="caution">
    <text evidence="1">The sequence shown here is derived from an EMBL/GenBank/DDBJ whole genome shotgun (WGS) entry which is preliminary data.</text>
</comment>
<dbReference type="Proteomes" id="UP001328107">
    <property type="component" value="Unassembled WGS sequence"/>
</dbReference>
<keyword evidence="2" id="KW-1185">Reference proteome</keyword>
<name>A0AAN5I5P9_9BILA</name>
<organism evidence="1 2">
    <name type="scientific">Pristionchus mayeri</name>
    <dbReference type="NCBI Taxonomy" id="1317129"/>
    <lineage>
        <taxon>Eukaryota</taxon>
        <taxon>Metazoa</taxon>
        <taxon>Ecdysozoa</taxon>
        <taxon>Nematoda</taxon>
        <taxon>Chromadorea</taxon>
        <taxon>Rhabditida</taxon>
        <taxon>Rhabditina</taxon>
        <taxon>Diplogasteromorpha</taxon>
        <taxon>Diplogasteroidea</taxon>
        <taxon>Neodiplogasteridae</taxon>
        <taxon>Pristionchus</taxon>
    </lineage>
</organism>